<keyword evidence="5" id="KW-1185">Reference proteome</keyword>
<keyword evidence="1" id="KW-0472">Membrane</keyword>
<dbReference type="PANTHER" id="PTHR30273">
    <property type="entry name" value="PERIPLASMIC SIGNAL SENSOR AND SIGMA FACTOR ACTIVATOR FECR-RELATED"/>
    <property type="match status" value="1"/>
</dbReference>
<keyword evidence="1" id="KW-1133">Transmembrane helix</keyword>
<dbReference type="AlphaFoldDB" id="A0A1G7ESV9"/>
<dbReference type="Gene3D" id="3.55.50.30">
    <property type="match status" value="1"/>
</dbReference>
<evidence type="ECO:0000259" key="3">
    <source>
        <dbReference type="Pfam" id="PF16344"/>
    </source>
</evidence>
<dbReference type="InterPro" id="IPR032508">
    <property type="entry name" value="FecR_C"/>
</dbReference>
<evidence type="ECO:0000313" key="4">
    <source>
        <dbReference type="EMBL" id="SDE66760.1"/>
    </source>
</evidence>
<evidence type="ECO:0000256" key="1">
    <source>
        <dbReference type="SAM" id="Phobius"/>
    </source>
</evidence>
<proteinExistence type="predicted"/>
<dbReference type="Gene3D" id="2.60.120.1440">
    <property type="match status" value="1"/>
</dbReference>
<dbReference type="InterPro" id="IPR012373">
    <property type="entry name" value="Ferrdict_sens_TM"/>
</dbReference>
<dbReference type="EMBL" id="FNAI01000008">
    <property type="protein sequence ID" value="SDE66760.1"/>
    <property type="molecule type" value="Genomic_DNA"/>
</dbReference>
<dbReference type="FunFam" id="2.60.120.1440:FF:000001">
    <property type="entry name" value="Putative anti-sigma factor"/>
    <property type="match status" value="1"/>
</dbReference>
<dbReference type="PANTHER" id="PTHR30273:SF2">
    <property type="entry name" value="PROTEIN FECR"/>
    <property type="match status" value="1"/>
</dbReference>
<name>A0A1G7ESV9_9SPHI</name>
<dbReference type="STRING" id="1391627.SAMN05216464_108148"/>
<dbReference type="Pfam" id="PF04773">
    <property type="entry name" value="FecR"/>
    <property type="match status" value="1"/>
</dbReference>
<dbReference type="Pfam" id="PF16344">
    <property type="entry name" value="FecR_C"/>
    <property type="match status" value="1"/>
</dbReference>
<gene>
    <name evidence="4" type="ORF">SAMN05216464_108148</name>
</gene>
<keyword evidence="1" id="KW-0812">Transmembrane</keyword>
<reference evidence="4 5" key="1">
    <citation type="submission" date="2016-10" db="EMBL/GenBank/DDBJ databases">
        <authorList>
            <person name="de Groot N.N."/>
        </authorList>
    </citation>
    <scope>NUCLEOTIDE SEQUENCE [LARGE SCALE GENOMIC DNA]</scope>
    <source>
        <strain evidence="4 5">47C3B</strain>
    </source>
</reference>
<dbReference type="GO" id="GO:0016989">
    <property type="term" value="F:sigma factor antagonist activity"/>
    <property type="evidence" value="ECO:0007669"/>
    <property type="project" value="TreeGrafter"/>
</dbReference>
<feature type="domain" description="Protein FecR C-terminal" evidence="3">
    <location>
        <begin position="328"/>
        <end position="396"/>
    </location>
</feature>
<accession>A0A1G7ESV9</accession>
<dbReference type="InterPro" id="IPR006860">
    <property type="entry name" value="FecR"/>
</dbReference>
<evidence type="ECO:0000259" key="2">
    <source>
        <dbReference type="Pfam" id="PF04773"/>
    </source>
</evidence>
<dbReference type="Proteomes" id="UP000199072">
    <property type="component" value="Unassembled WGS sequence"/>
</dbReference>
<feature type="domain" description="FecR protein" evidence="2">
    <location>
        <begin position="191"/>
        <end position="287"/>
    </location>
</feature>
<sequence length="398" mass="44111">MRLGGDMNEKNKSIDWDKLLESLQQAQQEEKNLTTAELELLDKLKAIKSESFDLLSGYKDYHRQQRWLELKAHIADAEKHADENTHTARPRRLWIRIAAAASIILVSGIGFYFYQGSKTLTIDQVQQLASDVAPGKQGATLTLANGKKIRLTEAANGKLASQSGVTITKSANGQLIYQIENSNANENQVNTLSTTSGETYQVRLPDGSDVWLNSASSLTYKASLNEQGKRIVNLTGEAYFQVAKDKAHPFIVKTNKQEIEVLGTHFNVNSYNDEPAVATTLVEGSVKVTSGNSKQTIKPGEQAKSNGGDIKVNEVDIENVTDWKEGDFYLNHVNFKTAMRKIARWYNVEIIYDASVPADIESGGWISRNNKLSAVLESIETSGLVHFKVEGNKIYVSK</sequence>
<evidence type="ECO:0000313" key="5">
    <source>
        <dbReference type="Proteomes" id="UP000199072"/>
    </source>
</evidence>
<feature type="transmembrane region" description="Helical" evidence="1">
    <location>
        <begin position="93"/>
        <end position="114"/>
    </location>
</feature>
<organism evidence="4 5">
    <name type="scientific">Mucilaginibacter pineti</name>
    <dbReference type="NCBI Taxonomy" id="1391627"/>
    <lineage>
        <taxon>Bacteria</taxon>
        <taxon>Pseudomonadati</taxon>
        <taxon>Bacteroidota</taxon>
        <taxon>Sphingobacteriia</taxon>
        <taxon>Sphingobacteriales</taxon>
        <taxon>Sphingobacteriaceae</taxon>
        <taxon>Mucilaginibacter</taxon>
    </lineage>
</organism>
<protein>
    <submittedName>
        <fullName evidence="4">FecR family protein</fullName>
    </submittedName>
</protein>